<keyword evidence="2" id="KW-1185">Reference proteome</keyword>
<dbReference type="OrthoDB" id="428577at2759"/>
<dbReference type="AlphaFoldDB" id="A0A9N8HRA2"/>
<dbReference type="EMBL" id="CAICTM010001056">
    <property type="protein sequence ID" value="CAB9519913.1"/>
    <property type="molecule type" value="Genomic_DNA"/>
</dbReference>
<proteinExistence type="predicted"/>
<organism evidence="1 2">
    <name type="scientific">Seminavis robusta</name>
    <dbReference type="NCBI Taxonomy" id="568900"/>
    <lineage>
        <taxon>Eukaryota</taxon>
        <taxon>Sar</taxon>
        <taxon>Stramenopiles</taxon>
        <taxon>Ochrophyta</taxon>
        <taxon>Bacillariophyta</taxon>
        <taxon>Bacillariophyceae</taxon>
        <taxon>Bacillariophycidae</taxon>
        <taxon>Naviculales</taxon>
        <taxon>Naviculaceae</taxon>
        <taxon>Seminavis</taxon>
    </lineage>
</organism>
<evidence type="ECO:0000313" key="2">
    <source>
        <dbReference type="Proteomes" id="UP001153069"/>
    </source>
</evidence>
<protein>
    <submittedName>
        <fullName evidence="1">Uncharacterized protein</fullName>
    </submittedName>
</protein>
<name>A0A9N8HRA2_9STRA</name>
<comment type="caution">
    <text evidence="1">The sequence shown here is derived from an EMBL/GenBank/DDBJ whole genome shotgun (WGS) entry which is preliminary data.</text>
</comment>
<sequence length="208" mass="23184">MLGAVNGRENFDKIHPIVVDESRLVCTFPASRSLSVAKDFPFGSIVMDHMPTAEQRHEEKLDRIGLEKLAPEEAKDLLAALLQREDRLRLHPRIQAVFGSIGESEQEMSRFTTALQAHVASEFNVDEVVGVELIRSATTLFPDTAKLAHYVRHNRCFQGDLRVGDRAPDVELLTLAAERSTLWTEIDKRRAGVGHQLKACVVLGASFT</sequence>
<accession>A0A9N8HRA2</accession>
<gene>
    <name evidence="1" type="ORF">SEMRO_1058_G236340.1</name>
</gene>
<reference evidence="1" key="1">
    <citation type="submission" date="2020-06" db="EMBL/GenBank/DDBJ databases">
        <authorList>
            <consortium name="Plant Systems Biology data submission"/>
        </authorList>
    </citation>
    <scope>NUCLEOTIDE SEQUENCE</scope>
    <source>
        <strain evidence="1">D6</strain>
    </source>
</reference>
<evidence type="ECO:0000313" key="1">
    <source>
        <dbReference type="EMBL" id="CAB9519913.1"/>
    </source>
</evidence>
<dbReference type="Proteomes" id="UP001153069">
    <property type="component" value="Unassembled WGS sequence"/>
</dbReference>